<dbReference type="EMBL" id="LBZA01000013">
    <property type="protein sequence ID" value="KKR64053.1"/>
    <property type="molecule type" value="Genomic_DNA"/>
</dbReference>
<accession>A0A0G0SGQ6</accession>
<gene>
    <name evidence="1" type="ORF">UU02_C0013G0011</name>
</gene>
<reference evidence="1 2" key="1">
    <citation type="journal article" date="2015" name="Nature">
        <title>rRNA introns, odd ribosomes, and small enigmatic genomes across a large radiation of phyla.</title>
        <authorList>
            <person name="Brown C.T."/>
            <person name="Hug L.A."/>
            <person name="Thomas B.C."/>
            <person name="Sharon I."/>
            <person name="Castelle C.J."/>
            <person name="Singh A."/>
            <person name="Wilkins M.J."/>
            <person name="Williams K.H."/>
            <person name="Banfield J.F."/>
        </authorList>
    </citation>
    <scope>NUCLEOTIDE SEQUENCE [LARGE SCALE GENOMIC DNA]</scope>
</reference>
<protein>
    <submittedName>
        <fullName evidence="1">Uncharacterized protein</fullName>
    </submittedName>
</protein>
<evidence type="ECO:0000313" key="1">
    <source>
        <dbReference type="EMBL" id="KKR64053.1"/>
    </source>
</evidence>
<organism evidence="1 2">
    <name type="scientific">Candidatus Woesebacteria bacterium GW2011_GWA1_40_43</name>
    <dbReference type="NCBI Taxonomy" id="1618553"/>
    <lineage>
        <taxon>Bacteria</taxon>
        <taxon>Candidatus Woeseibacteriota</taxon>
    </lineage>
</organism>
<evidence type="ECO:0000313" key="2">
    <source>
        <dbReference type="Proteomes" id="UP000034293"/>
    </source>
</evidence>
<dbReference type="Proteomes" id="UP000034293">
    <property type="component" value="Unassembled WGS sequence"/>
</dbReference>
<proteinExistence type="predicted"/>
<name>A0A0G0SGQ6_9BACT</name>
<dbReference type="AlphaFoldDB" id="A0A0G0SGQ6"/>
<comment type="caution">
    <text evidence="1">The sequence shown here is derived from an EMBL/GenBank/DDBJ whole genome shotgun (WGS) entry which is preliminary data.</text>
</comment>
<sequence length="195" mass="22158">MPDNKITKPKSIDEMKEIVQQLDSGFGAEYVLGKVEEEHKILKNSNAKGVQPENYLYKAMTLFEFDKGILLLNSVPDLHITFALEFFKNLQKEYDCKTVSEKSMAEIVALNFVRILGIQRKINSYLDKGSVTDTGVGYLNVMSKELDRAERHYQTSLQMLRMLKTPPISVNIKTQTAIVGQNQVVQSNNQNDKPL</sequence>